<reference evidence="3" key="5">
    <citation type="submission" date="2018-04" db="UniProtKB">
        <authorList>
            <consortium name="EnsemblFungi"/>
        </authorList>
    </citation>
    <scope>IDENTIFICATION</scope>
    <source>
        <strain evidence="3">R3-111a-1</strain>
    </source>
</reference>
<evidence type="ECO:0000256" key="1">
    <source>
        <dbReference type="SAM" id="MobiDB-lite"/>
    </source>
</evidence>
<feature type="region of interest" description="Disordered" evidence="1">
    <location>
        <begin position="213"/>
        <end position="304"/>
    </location>
</feature>
<reference evidence="4" key="1">
    <citation type="submission" date="2010-07" db="EMBL/GenBank/DDBJ databases">
        <title>The genome sequence of Gaeumannomyces graminis var. tritici strain R3-111a-1.</title>
        <authorList>
            <consortium name="The Broad Institute Genome Sequencing Platform"/>
            <person name="Ma L.-J."/>
            <person name="Dead R."/>
            <person name="Young S."/>
            <person name="Zeng Q."/>
            <person name="Koehrsen M."/>
            <person name="Alvarado L."/>
            <person name="Berlin A."/>
            <person name="Chapman S.B."/>
            <person name="Chen Z."/>
            <person name="Freedman E."/>
            <person name="Gellesch M."/>
            <person name="Goldberg J."/>
            <person name="Griggs A."/>
            <person name="Gujja S."/>
            <person name="Heilman E.R."/>
            <person name="Heiman D."/>
            <person name="Hepburn T."/>
            <person name="Howarth C."/>
            <person name="Jen D."/>
            <person name="Larson L."/>
            <person name="Mehta T."/>
            <person name="Neiman D."/>
            <person name="Pearson M."/>
            <person name="Roberts A."/>
            <person name="Saif S."/>
            <person name="Shea T."/>
            <person name="Shenoy N."/>
            <person name="Sisk P."/>
            <person name="Stolte C."/>
            <person name="Sykes S."/>
            <person name="Walk T."/>
            <person name="White J."/>
            <person name="Yandava C."/>
            <person name="Haas B."/>
            <person name="Nusbaum C."/>
            <person name="Birren B."/>
        </authorList>
    </citation>
    <scope>NUCLEOTIDE SEQUENCE [LARGE SCALE GENOMIC DNA]</scope>
    <source>
        <strain evidence="4">R3-111a-1</strain>
    </source>
</reference>
<reference evidence="3" key="4">
    <citation type="journal article" date="2015" name="G3 (Bethesda)">
        <title>Genome sequences of three phytopathogenic species of the Magnaporthaceae family of fungi.</title>
        <authorList>
            <person name="Okagaki L.H."/>
            <person name="Nunes C.C."/>
            <person name="Sailsbery J."/>
            <person name="Clay B."/>
            <person name="Brown D."/>
            <person name="John T."/>
            <person name="Oh Y."/>
            <person name="Young N."/>
            <person name="Fitzgerald M."/>
            <person name="Haas B.J."/>
            <person name="Zeng Q."/>
            <person name="Young S."/>
            <person name="Adiconis X."/>
            <person name="Fan L."/>
            <person name="Levin J.Z."/>
            <person name="Mitchell T.K."/>
            <person name="Okubara P.A."/>
            <person name="Farman M.L."/>
            <person name="Kohn L.M."/>
            <person name="Birren B."/>
            <person name="Ma L.-J."/>
            <person name="Dean R.A."/>
        </authorList>
    </citation>
    <scope>NUCLEOTIDE SEQUENCE</scope>
    <source>
        <strain evidence="3">R3-111a-1</strain>
    </source>
</reference>
<accession>J3PL22</accession>
<reference evidence="2" key="2">
    <citation type="submission" date="2010-07" db="EMBL/GenBank/DDBJ databases">
        <authorList>
            <consortium name="The Broad Institute Genome Sequencing Platform"/>
            <consortium name="Broad Institute Genome Sequencing Center for Infectious Disease"/>
            <person name="Ma L.-J."/>
            <person name="Dead R."/>
            <person name="Young S."/>
            <person name="Zeng Q."/>
            <person name="Koehrsen M."/>
            <person name="Alvarado L."/>
            <person name="Berlin A."/>
            <person name="Chapman S.B."/>
            <person name="Chen Z."/>
            <person name="Freedman E."/>
            <person name="Gellesch M."/>
            <person name="Goldberg J."/>
            <person name="Griggs A."/>
            <person name="Gujja S."/>
            <person name="Heilman E.R."/>
            <person name="Heiman D."/>
            <person name="Hepburn T."/>
            <person name="Howarth C."/>
            <person name="Jen D."/>
            <person name="Larson L."/>
            <person name="Mehta T."/>
            <person name="Neiman D."/>
            <person name="Pearson M."/>
            <person name="Roberts A."/>
            <person name="Saif S."/>
            <person name="Shea T."/>
            <person name="Shenoy N."/>
            <person name="Sisk P."/>
            <person name="Stolte C."/>
            <person name="Sykes S."/>
            <person name="Walk T."/>
            <person name="White J."/>
            <person name="Yandava C."/>
            <person name="Haas B."/>
            <person name="Nusbaum C."/>
            <person name="Birren B."/>
        </authorList>
    </citation>
    <scope>NUCLEOTIDE SEQUENCE</scope>
    <source>
        <strain evidence="2">R3-111a-1</strain>
    </source>
</reference>
<feature type="compositionally biased region" description="Acidic residues" evidence="1">
    <location>
        <begin position="286"/>
        <end position="299"/>
    </location>
</feature>
<evidence type="ECO:0000313" key="2">
    <source>
        <dbReference type="EMBL" id="EJT68160.1"/>
    </source>
</evidence>
<dbReference type="GeneID" id="20354718"/>
<feature type="region of interest" description="Disordered" evidence="1">
    <location>
        <begin position="58"/>
        <end position="105"/>
    </location>
</feature>
<evidence type="ECO:0000313" key="4">
    <source>
        <dbReference type="Proteomes" id="UP000006039"/>
    </source>
</evidence>
<dbReference type="EnsemblFungi" id="EJT68160">
    <property type="protein sequence ID" value="EJT68160"/>
    <property type="gene ID" value="GGTG_14260"/>
</dbReference>
<feature type="region of interest" description="Disordered" evidence="1">
    <location>
        <begin position="371"/>
        <end position="416"/>
    </location>
</feature>
<reference evidence="2" key="3">
    <citation type="submission" date="2010-09" db="EMBL/GenBank/DDBJ databases">
        <title>Annotation of Gaeumannomyces graminis var. tritici R3-111a-1.</title>
        <authorList>
            <consortium name="The Broad Institute Genome Sequencing Platform"/>
            <person name="Ma L.-J."/>
            <person name="Dead R."/>
            <person name="Young S.K."/>
            <person name="Zeng Q."/>
            <person name="Gargeya S."/>
            <person name="Fitzgerald M."/>
            <person name="Haas B."/>
            <person name="Abouelleil A."/>
            <person name="Alvarado L."/>
            <person name="Arachchi H.M."/>
            <person name="Berlin A."/>
            <person name="Brown A."/>
            <person name="Chapman S.B."/>
            <person name="Chen Z."/>
            <person name="Dunbar C."/>
            <person name="Freedman E."/>
            <person name="Gearin G."/>
            <person name="Gellesch M."/>
            <person name="Goldberg J."/>
            <person name="Griggs A."/>
            <person name="Gujja S."/>
            <person name="Heiman D."/>
            <person name="Howarth C."/>
            <person name="Larson L."/>
            <person name="Lui A."/>
            <person name="MacDonald P.J.P."/>
            <person name="Mehta T."/>
            <person name="Montmayeur A."/>
            <person name="Murphy C."/>
            <person name="Neiman D."/>
            <person name="Pearson M."/>
            <person name="Priest M."/>
            <person name="Roberts A."/>
            <person name="Saif S."/>
            <person name="Shea T."/>
            <person name="Shenoy N."/>
            <person name="Sisk P."/>
            <person name="Stolte C."/>
            <person name="Sykes S."/>
            <person name="Yandava C."/>
            <person name="Wortman J."/>
            <person name="Nusbaum C."/>
            <person name="Birren B."/>
        </authorList>
    </citation>
    <scope>NUCLEOTIDE SEQUENCE</scope>
    <source>
        <strain evidence="2">R3-111a-1</strain>
    </source>
</reference>
<dbReference type="AlphaFoldDB" id="J3PL22"/>
<dbReference type="VEuPathDB" id="FungiDB:GGTG_14260"/>
<dbReference type="EMBL" id="GL385599">
    <property type="protein sequence ID" value="EJT68160.1"/>
    <property type="molecule type" value="Genomic_DNA"/>
</dbReference>
<evidence type="ECO:0000313" key="3">
    <source>
        <dbReference type="EnsemblFungi" id="EJT68160"/>
    </source>
</evidence>
<dbReference type="RefSeq" id="XP_009230451.1">
    <property type="nucleotide sequence ID" value="XM_009232187.1"/>
</dbReference>
<protein>
    <submittedName>
        <fullName evidence="2 3">Uncharacterized protein</fullName>
    </submittedName>
</protein>
<dbReference type="Proteomes" id="UP000006039">
    <property type="component" value="Unassembled WGS sequence"/>
</dbReference>
<feature type="compositionally biased region" description="Polar residues" evidence="1">
    <location>
        <begin position="239"/>
        <end position="248"/>
    </location>
</feature>
<dbReference type="HOGENOM" id="CLU_660640_0_0_1"/>
<feature type="compositionally biased region" description="Gly residues" evidence="1">
    <location>
        <begin position="379"/>
        <end position="388"/>
    </location>
</feature>
<gene>
    <name evidence="3" type="primary">20354718</name>
    <name evidence="2" type="ORF">GGTG_14260</name>
</gene>
<sequence>MVAYVKRIDEAVGEKAQRRAVKEIAAYLIRTEKAHGGVPFAVRIQEANDRIAGEKVAVEEEEAHQTEWSEEEADEAEWSDEEVDGAEWSEEQAEDEAEDEADQAEWAEEAFDQSRADAEDLAAYIKDMQKTEELDPHHKRAADGRLGVVGDDAGKNPLRTQSREEVVCEGMVNVWRVCRNLAKEHSPERWAFFDEDAERIRERLDDNLELARRHRKRHGPGSWSLTRDNDNLEGIPQADYSSTEQVGGSVSDDGPVPAIPSIVVGWDDIPRPSRGGPSPPIREEMADGEAEEEEEDEEEVPRGRHLRPGAIAQAPHAPQYYIGTHVPSAKYQLARFEEAEDGTRRLVRWAPPPGHYLDDLNRANAARTLWNPGHAAGRDVGGGVGEGQGRGRRSKRSPAPSPPDLLKARPRKRQRK</sequence>
<feature type="compositionally biased region" description="Basic and acidic residues" evidence="1">
    <location>
        <begin position="58"/>
        <end position="67"/>
    </location>
</feature>
<feature type="compositionally biased region" description="Acidic residues" evidence="1">
    <location>
        <begin position="68"/>
        <end position="105"/>
    </location>
</feature>
<keyword evidence="4" id="KW-1185">Reference proteome</keyword>
<name>J3PL22_GAET3</name>
<proteinExistence type="predicted"/>
<organism evidence="2">
    <name type="scientific">Gaeumannomyces tritici (strain R3-111a-1)</name>
    <name type="common">Wheat and barley take-all root rot fungus</name>
    <name type="synonym">Gaeumannomyces graminis var. tritici</name>
    <dbReference type="NCBI Taxonomy" id="644352"/>
    <lineage>
        <taxon>Eukaryota</taxon>
        <taxon>Fungi</taxon>
        <taxon>Dikarya</taxon>
        <taxon>Ascomycota</taxon>
        <taxon>Pezizomycotina</taxon>
        <taxon>Sordariomycetes</taxon>
        <taxon>Sordariomycetidae</taxon>
        <taxon>Magnaporthales</taxon>
        <taxon>Magnaporthaceae</taxon>
        <taxon>Gaeumannomyces</taxon>
    </lineage>
</organism>